<feature type="region of interest" description="Disordered" evidence="1">
    <location>
        <begin position="152"/>
        <end position="181"/>
    </location>
</feature>
<dbReference type="Gene3D" id="1.10.10.10">
    <property type="entry name" value="Winged helix-like DNA-binding domain superfamily/Winged helix DNA-binding domain"/>
    <property type="match status" value="1"/>
</dbReference>
<evidence type="ECO:0000313" key="4">
    <source>
        <dbReference type="Proteomes" id="UP000598426"/>
    </source>
</evidence>
<evidence type="ECO:0000259" key="2">
    <source>
        <dbReference type="PROSITE" id="PS50995"/>
    </source>
</evidence>
<reference evidence="3 4" key="1">
    <citation type="submission" date="2020-09" db="EMBL/GenBank/DDBJ databases">
        <title>Isolation and identification of active actinomycetes.</title>
        <authorList>
            <person name="Li X."/>
        </authorList>
    </citation>
    <scope>NUCLEOTIDE SEQUENCE [LARGE SCALE GENOMIC DNA]</scope>
    <source>
        <strain evidence="3 4">NEAU-LLC</strain>
    </source>
</reference>
<dbReference type="InterPro" id="IPR011991">
    <property type="entry name" value="ArsR-like_HTH"/>
</dbReference>
<dbReference type="InterPro" id="IPR000835">
    <property type="entry name" value="HTH_MarR-typ"/>
</dbReference>
<gene>
    <name evidence="3" type="ORF">IF188_00310</name>
</gene>
<keyword evidence="4" id="KW-1185">Reference proteome</keyword>
<evidence type="ECO:0000313" key="3">
    <source>
        <dbReference type="EMBL" id="MBD3940139.1"/>
    </source>
</evidence>
<protein>
    <submittedName>
        <fullName evidence="3">MarR family transcriptional regulator</fullName>
    </submittedName>
</protein>
<dbReference type="InterPro" id="IPR039422">
    <property type="entry name" value="MarR/SlyA-like"/>
</dbReference>
<comment type="caution">
    <text evidence="3">The sequence shown here is derived from an EMBL/GenBank/DDBJ whole genome shotgun (WGS) entry which is preliminary data.</text>
</comment>
<organism evidence="3 4">
    <name type="scientific">Microbacterium helvum</name>
    <dbReference type="NCBI Taxonomy" id="2773713"/>
    <lineage>
        <taxon>Bacteria</taxon>
        <taxon>Bacillati</taxon>
        <taxon>Actinomycetota</taxon>
        <taxon>Actinomycetes</taxon>
        <taxon>Micrococcales</taxon>
        <taxon>Microbacteriaceae</taxon>
        <taxon>Microbacterium</taxon>
    </lineage>
</organism>
<dbReference type="SUPFAM" id="SSF46785">
    <property type="entry name" value="Winged helix' DNA-binding domain"/>
    <property type="match status" value="1"/>
</dbReference>
<proteinExistence type="predicted"/>
<dbReference type="SMART" id="SM00347">
    <property type="entry name" value="HTH_MARR"/>
    <property type="match status" value="1"/>
</dbReference>
<dbReference type="PRINTS" id="PR00598">
    <property type="entry name" value="HTHMARR"/>
</dbReference>
<dbReference type="PANTHER" id="PTHR33164">
    <property type="entry name" value="TRANSCRIPTIONAL REGULATOR, MARR FAMILY"/>
    <property type="match status" value="1"/>
</dbReference>
<dbReference type="CDD" id="cd00090">
    <property type="entry name" value="HTH_ARSR"/>
    <property type="match status" value="1"/>
</dbReference>
<evidence type="ECO:0000256" key="1">
    <source>
        <dbReference type="SAM" id="MobiDB-lite"/>
    </source>
</evidence>
<dbReference type="EMBL" id="JACXZS010000001">
    <property type="protein sequence ID" value="MBD3940139.1"/>
    <property type="molecule type" value="Genomic_DNA"/>
</dbReference>
<dbReference type="Proteomes" id="UP000598426">
    <property type="component" value="Unassembled WGS sequence"/>
</dbReference>
<dbReference type="PANTHER" id="PTHR33164:SF57">
    <property type="entry name" value="MARR-FAMILY TRANSCRIPTIONAL REGULATOR"/>
    <property type="match status" value="1"/>
</dbReference>
<dbReference type="InterPro" id="IPR036388">
    <property type="entry name" value="WH-like_DNA-bd_sf"/>
</dbReference>
<sequence length="181" mass="19174">MDAAPRADLLSSLTRLMSRWSSSTVQARIASGVGVALDPTEIRAVYTLGIHGGAARPSELADELNVTRPTTSKLIARLLADGLVTRTAHPDDGRATTVAFTGRGRDAFHRLVTAGQIMVDHVLDDWTPAEIDAFGGLLRRFVDGLLTESPVPLTHADPAREDPAAHPRPTATAIPSPAEGD</sequence>
<name>A0ABR8NIZ5_9MICO</name>
<dbReference type="RefSeq" id="WP_191169798.1">
    <property type="nucleotide sequence ID" value="NZ_JACXZS010000001.1"/>
</dbReference>
<dbReference type="PROSITE" id="PS50995">
    <property type="entry name" value="HTH_MARR_2"/>
    <property type="match status" value="1"/>
</dbReference>
<accession>A0ABR8NIZ5</accession>
<dbReference type="InterPro" id="IPR036390">
    <property type="entry name" value="WH_DNA-bd_sf"/>
</dbReference>
<dbReference type="Pfam" id="PF12802">
    <property type="entry name" value="MarR_2"/>
    <property type="match status" value="1"/>
</dbReference>
<feature type="domain" description="HTH marR-type" evidence="2">
    <location>
        <begin position="6"/>
        <end position="143"/>
    </location>
</feature>